<dbReference type="Proteomes" id="UP000685013">
    <property type="component" value="Chromosome 4"/>
</dbReference>
<gene>
    <name evidence="4" type="primary">SCL30</name>
    <name evidence="4" type="ORF">SDJN03_06237</name>
</gene>
<feature type="compositionally biased region" description="Low complexity" evidence="2">
    <location>
        <begin position="344"/>
        <end position="356"/>
    </location>
</feature>
<dbReference type="AlphaFoldDB" id="A0AAV6NSE1"/>
<feature type="compositionally biased region" description="Basic and acidic residues" evidence="2">
    <location>
        <begin position="203"/>
        <end position="212"/>
    </location>
</feature>
<evidence type="ECO:0000259" key="3">
    <source>
        <dbReference type="PROSITE" id="PS50102"/>
    </source>
</evidence>
<feature type="region of interest" description="Disordered" evidence="2">
    <location>
        <begin position="203"/>
        <end position="358"/>
    </location>
</feature>
<feature type="compositionally biased region" description="Basic and acidic residues" evidence="2">
    <location>
        <begin position="275"/>
        <end position="296"/>
    </location>
</feature>
<name>A0AAV6NSE1_9ROSI</name>
<dbReference type="EMBL" id="JAGKQH010000004">
    <property type="protein sequence ID" value="KAG6601004.1"/>
    <property type="molecule type" value="Genomic_DNA"/>
</dbReference>
<feature type="region of interest" description="Disordered" evidence="2">
    <location>
        <begin position="80"/>
        <end position="122"/>
    </location>
</feature>
<evidence type="ECO:0000256" key="2">
    <source>
        <dbReference type="SAM" id="MobiDB-lite"/>
    </source>
</evidence>
<proteinExistence type="predicted"/>
<sequence>MLHTPDPIVLYTPKGWKNQFFCGAKAPQGKLDRDGYEGWRQAAYPVVFLLRSIRNQIEGKFSLRIFLVFPLFSSGRNMRRYSPPYHSPPRRGYGGRGRSPPGRGYGGGGGGGGGGYGRRREQPHGSLLVRNIPMDCRPEELRAPFERFGLVRDVYIPKDYYTGQPRGFAFVEFVDPYEASEAQYHMNGKKFAGREIAVVLAAESRKRPEQMRQRSRRGPSDYGGRRSYYGRSRSRSVSRSRSPRHPSGSRSRHRSRSYSPAPRWRGDYSVSPSRRHADYPRSPRGAARERDGERSRQVYSPGYDNADGPDVDGNGNGNGYHDKPAFEGEDARANWRPSPDRTSRSPSGSRSRSADASPRHVSLFADFRVSNFFAISMYVIGYKV</sequence>
<accession>A0AAV6NSE1</accession>
<keyword evidence="5" id="KW-1185">Reference proteome</keyword>
<dbReference type="GO" id="GO:0003723">
    <property type="term" value="F:RNA binding"/>
    <property type="evidence" value="ECO:0007669"/>
    <property type="project" value="UniProtKB-UniRule"/>
</dbReference>
<feature type="compositionally biased region" description="Basic and acidic residues" evidence="2">
    <location>
        <begin position="320"/>
        <end position="343"/>
    </location>
</feature>
<dbReference type="InterPro" id="IPR050441">
    <property type="entry name" value="RBM"/>
</dbReference>
<comment type="caution">
    <text evidence="4">The sequence shown here is derived from an EMBL/GenBank/DDBJ whole genome shotgun (WGS) entry which is preliminary data.</text>
</comment>
<organism evidence="4 5">
    <name type="scientific">Cucurbita argyrosperma subsp. sororia</name>
    <dbReference type="NCBI Taxonomy" id="37648"/>
    <lineage>
        <taxon>Eukaryota</taxon>
        <taxon>Viridiplantae</taxon>
        <taxon>Streptophyta</taxon>
        <taxon>Embryophyta</taxon>
        <taxon>Tracheophyta</taxon>
        <taxon>Spermatophyta</taxon>
        <taxon>Magnoliopsida</taxon>
        <taxon>eudicotyledons</taxon>
        <taxon>Gunneridae</taxon>
        <taxon>Pentapetalae</taxon>
        <taxon>rosids</taxon>
        <taxon>fabids</taxon>
        <taxon>Cucurbitales</taxon>
        <taxon>Cucurbitaceae</taxon>
        <taxon>Cucurbiteae</taxon>
        <taxon>Cucurbita</taxon>
    </lineage>
</organism>
<evidence type="ECO:0000313" key="4">
    <source>
        <dbReference type="EMBL" id="KAG6601004.1"/>
    </source>
</evidence>
<reference evidence="4 5" key="1">
    <citation type="journal article" date="2021" name="Hortic Res">
        <title>The domestication of Cucurbita argyrosperma as revealed by the genome of its wild relative.</title>
        <authorList>
            <person name="Barrera-Redondo J."/>
            <person name="Sanchez-de la Vega G."/>
            <person name="Aguirre-Liguori J.A."/>
            <person name="Castellanos-Morales G."/>
            <person name="Gutierrez-Guerrero Y.T."/>
            <person name="Aguirre-Dugua X."/>
            <person name="Aguirre-Planter E."/>
            <person name="Tenaillon M.I."/>
            <person name="Lira-Saade R."/>
            <person name="Eguiarte L.E."/>
        </authorList>
    </citation>
    <scope>NUCLEOTIDE SEQUENCE [LARGE SCALE GENOMIC DNA]</scope>
    <source>
        <strain evidence="4">JBR-2021</strain>
    </source>
</reference>
<feature type="compositionally biased region" description="Basic residues" evidence="2">
    <location>
        <begin position="232"/>
        <end position="244"/>
    </location>
</feature>
<protein>
    <submittedName>
        <fullName evidence="4">Serine/arginine-rich SC35-like splicing factor SCL30</fullName>
    </submittedName>
</protein>
<feature type="non-terminal residue" evidence="4">
    <location>
        <position position="1"/>
    </location>
</feature>
<feature type="compositionally biased region" description="Low complexity" evidence="2">
    <location>
        <begin position="304"/>
        <end position="313"/>
    </location>
</feature>
<dbReference type="FunFam" id="3.30.70.330:FF:001011">
    <property type="entry name" value="Serine/arginine-rich SC35-like splicing factor SCL30 isoform A"/>
    <property type="match status" value="1"/>
</dbReference>
<evidence type="ECO:0000313" key="5">
    <source>
        <dbReference type="Proteomes" id="UP000685013"/>
    </source>
</evidence>
<dbReference type="PANTHER" id="PTHR48034">
    <property type="entry name" value="TRANSFORMER-2 SEX-DETERMINING PROTEIN-RELATED"/>
    <property type="match status" value="1"/>
</dbReference>
<dbReference type="SMART" id="SM00360">
    <property type="entry name" value="RRM"/>
    <property type="match status" value="1"/>
</dbReference>
<dbReference type="InterPro" id="IPR000504">
    <property type="entry name" value="RRM_dom"/>
</dbReference>
<dbReference type="PROSITE" id="PS50102">
    <property type="entry name" value="RRM"/>
    <property type="match status" value="1"/>
</dbReference>
<dbReference type="Pfam" id="PF00076">
    <property type="entry name" value="RRM_1"/>
    <property type="match status" value="1"/>
</dbReference>
<feature type="compositionally biased region" description="Gly residues" evidence="2">
    <location>
        <begin position="92"/>
        <end position="116"/>
    </location>
</feature>
<keyword evidence="1" id="KW-0694">RNA-binding</keyword>
<feature type="compositionally biased region" description="Low complexity" evidence="2">
    <location>
        <begin position="220"/>
        <end position="231"/>
    </location>
</feature>
<evidence type="ECO:0000256" key="1">
    <source>
        <dbReference type="PROSITE-ProRule" id="PRU00176"/>
    </source>
</evidence>
<feature type="domain" description="RRM" evidence="3">
    <location>
        <begin position="125"/>
        <end position="203"/>
    </location>
</feature>